<dbReference type="InterPro" id="IPR012902">
    <property type="entry name" value="N_methyl_site"/>
</dbReference>
<dbReference type="PROSITE" id="PS00409">
    <property type="entry name" value="PROKAR_NTER_METHYL"/>
    <property type="match status" value="1"/>
</dbReference>
<proteinExistence type="predicted"/>
<evidence type="ECO:0000259" key="3">
    <source>
        <dbReference type="Pfam" id="PF07596"/>
    </source>
</evidence>
<dbReference type="InterPro" id="IPR027558">
    <property type="entry name" value="Pre_pil_HX9DG_C"/>
</dbReference>
<dbReference type="SUPFAM" id="SSF54523">
    <property type="entry name" value="Pili subunits"/>
    <property type="match status" value="1"/>
</dbReference>
<dbReference type="PANTHER" id="PTHR30093:SF2">
    <property type="entry name" value="TYPE II SECRETION SYSTEM PROTEIN H"/>
    <property type="match status" value="1"/>
</dbReference>
<dbReference type="InterPro" id="IPR045584">
    <property type="entry name" value="Pilin-like"/>
</dbReference>
<feature type="transmembrane region" description="Helical" evidence="2">
    <location>
        <begin position="12"/>
        <end position="33"/>
    </location>
</feature>
<reference evidence="5" key="1">
    <citation type="submission" date="2019-08" db="EMBL/GenBank/DDBJ databases">
        <title>Limnoglobus roseus gen. nov., sp. nov., a novel freshwater planctomycete with a giant genome from the family Gemmataceae.</title>
        <authorList>
            <person name="Kulichevskaya I.S."/>
            <person name="Naumoff D.G."/>
            <person name="Miroshnikov K."/>
            <person name="Ivanova A."/>
            <person name="Philippov D.A."/>
            <person name="Hakobyan A."/>
            <person name="Rijpstra I.C."/>
            <person name="Sinninghe Damste J.S."/>
            <person name="Liesack W."/>
            <person name="Dedysh S.N."/>
        </authorList>
    </citation>
    <scope>NUCLEOTIDE SEQUENCE [LARGE SCALE GENOMIC DNA]</scope>
    <source>
        <strain evidence="5">PX52</strain>
    </source>
</reference>
<dbReference type="NCBIfam" id="TIGR04294">
    <property type="entry name" value="pre_pil_HX9DG"/>
    <property type="match status" value="1"/>
</dbReference>
<keyword evidence="2" id="KW-0472">Membrane</keyword>
<dbReference type="PANTHER" id="PTHR30093">
    <property type="entry name" value="GENERAL SECRETION PATHWAY PROTEIN G"/>
    <property type="match status" value="1"/>
</dbReference>
<keyword evidence="2" id="KW-1133">Transmembrane helix</keyword>
<organism evidence="4 5">
    <name type="scientific">Limnoglobus roseus</name>
    <dbReference type="NCBI Taxonomy" id="2598579"/>
    <lineage>
        <taxon>Bacteria</taxon>
        <taxon>Pseudomonadati</taxon>
        <taxon>Planctomycetota</taxon>
        <taxon>Planctomycetia</taxon>
        <taxon>Gemmatales</taxon>
        <taxon>Gemmataceae</taxon>
        <taxon>Limnoglobus</taxon>
    </lineage>
</organism>
<dbReference type="NCBIfam" id="TIGR02532">
    <property type="entry name" value="IV_pilin_GFxxxE"/>
    <property type="match status" value="1"/>
</dbReference>
<dbReference type="Gene3D" id="3.30.700.10">
    <property type="entry name" value="Glycoprotein, Type 4 Pilin"/>
    <property type="match status" value="1"/>
</dbReference>
<dbReference type="KEGG" id="lrs:PX52LOC_03010"/>
<dbReference type="InterPro" id="IPR011453">
    <property type="entry name" value="DUF1559"/>
</dbReference>
<evidence type="ECO:0000313" key="5">
    <source>
        <dbReference type="Proteomes" id="UP000324974"/>
    </source>
</evidence>
<evidence type="ECO:0000256" key="2">
    <source>
        <dbReference type="SAM" id="Phobius"/>
    </source>
</evidence>
<dbReference type="AlphaFoldDB" id="A0A5C1AA37"/>
<dbReference type="OrthoDB" id="269301at2"/>
<gene>
    <name evidence="4" type="ORF">PX52LOC_03010</name>
</gene>
<sequence length="336" mass="35944">MRPSFSRRGFTLIELLVVIAIIAILIGLLLPAVQKVREAAARMSCTNNLKQMGLACQSHHDTMGAFPPGVYAPPVAWSGSTQPNSNWVAPWADPNSGCCPWGAYSWAARILPYAEAQNIYNSINFNVPAYAANVPEDTGGFGGGPNVDRGPGNPTVGGSPNPNITAANNMPKFFVCPSAIRGRLGFANTNKDYAMVYDSGRAGFSETCCPERSASPDYWGMGWINSKLGMKDVTDGTSNTMYISEKSNNANQSWCFDGSGCNQFFWVHHQSQGLITASQSPNWSQKGNSRAATGSHTGGIMTVFVDGHVAFVPNTIDLNVYMALGTRNQGDIATAP</sequence>
<evidence type="ECO:0000313" key="4">
    <source>
        <dbReference type="EMBL" id="QEL16071.1"/>
    </source>
</evidence>
<accession>A0A5C1AA37</accession>
<feature type="region of interest" description="Disordered" evidence="1">
    <location>
        <begin position="140"/>
        <end position="160"/>
    </location>
</feature>
<name>A0A5C1AA37_9BACT</name>
<dbReference type="Proteomes" id="UP000324974">
    <property type="component" value="Chromosome"/>
</dbReference>
<keyword evidence="5" id="KW-1185">Reference proteome</keyword>
<dbReference type="EMBL" id="CP042425">
    <property type="protein sequence ID" value="QEL16071.1"/>
    <property type="molecule type" value="Genomic_DNA"/>
</dbReference>
<dbReference type="Pfam" id="PF07596">
    <property type="entry name" value="SBP_bac_10"/>
    <property type="match status" value="1"/>
</dbReference>
<dbReference type="Pfam" id="PF07963">
    <property type="entry name" value="N_methyl"/>
    <property type="match status" value="1"/>
</dbReference>
<evidence type="ECO:0000256" key="1">
    <source>
        <dbReference type="SAM" id="MobiDB-lite"/>
    </source>
</evidence>
<feature type="domain" description="DUF1559" evidence="3">
    <location>
        <begin position="34"/>
        <end position="318"/>
    </location>
</feature>
<dbReference type="RefSeq" id="WP_149115506.1">
    <property type="nucleotide sequence ID" value="NZ_CP042425.1"/>
</dbReference>
<keyword evidence="2" id="KW-0812">Transmembrane</keyword>
<protein>
    <submittedName>
        <fullName evidence="4">Prepilin-type cleavage/methylation domain-containing protein</fullName>
    </submittedName>
</protein>